<feature type="binding site" evidence="10">
    <location>
        <begin position="21"/>
        <end position="28"/>
    </location>
    <ligand>
        <name>ATP</name>
        <dbReference type="ChEBI" id="CHEBI:30616"/>
    </ligand>
</feature>
<evidence type="ECO:0000256" key="3">
    <source>
        <dbReference type="ARBA" id="ARBA00016296"/>
    </source>
</evidence>
<dbReference type="Proteomes" id="UP001059985">
    <property type="component" value="Chromosome"/>
</dbReference>
<dbReference type="CDD" id="cd00071">
    <property type="entry name" value="GMPK"/>
    <property type="match status" value="1"/>
</dbReference>
<evidence type="ECO:0000313" key="12">
    <source>
        <dbReference type="EMBL" id="UTO55628.1"/>
    </source>
</evidence>
<accession>A0A9Q9BVK0</accession>
<proteinExistence type="inferred from homology"/>
<evidence type="ECO:0000256" key="2">
    <source>
        <dbReference type="ARBA" id="ARBA00012961"/>
    </source>
</evidence>
<dbReference type="InterPro" id="IPR008144">
    <property type="entry name" value="Guanylate_kin-like_dom"/>
</dbReference>
<keyword evidence="4 10" id="KW-0963">Cytoplasm</keyword>
<dbReference type="PANTHER" id="PTHR23117">
    <property type="entry name" value="GUANYLATE KINASE-RELATED"/>
    <property type="match status" value="1"/>
</dbReference>
<evidence type="ECO:0000256" key="8">
    <source>
        <dbReference type="ARBA" id="ARBA00022840"/>
    </source>
</evidence>
<dbReference type="Proteomes" id="UP001059822">
    <property type="component" value="Chromosome"/>
</dbReference>
<dbReference type="InterPro" id="IPR027417">
    <property type="entry name" value="P-loop_NTPase"/>
</dbReference>
<comment type="catalytic activity">
    <reaction evidence="10">
        <text>GMP + ATP = GDP + ADP</text>
        <dbReference type="Rhea" id="RHEA:20780"/>
        <dbReference type="ChEBI" id="CHEBI:30616"/>
        <dbReference type="ChEBI" id="CHEBI:58115"/>
        <dbReference type="ChEBI" id="CHEBI:58189"/>
        <dbReference type="ChEBI" id="CHEBI:456216"/>
        <dbReference type="EC" id="2.7.4.8"/>
    </reaction>
</comment>
<dbReference type="SMART" id="SM00072">
    <property type="entry name" value="GuKc"/>
    <property type="match status" value="1"/>
</dbReference>
<dbReference type="Pfam" id="PF00625">
    <property type="entry name" value="Guanylate_kin"/>
    <property type="match status" value="1"/>
</dbReference>
<feature type="domain" description="Guanylate kinase-like" evidence="11">
    <location>
        <begin position="14"/>
        <end position="193"/>
    </location>
</feature>
<evidence type="ECO:0000313" key="14">
    <source>
        <dbReference type="Proteomes" id="UP001059822"/>
    </source>
</evidence>
<evidence type="ECO:0000256" key="4">
    <source>
        <dbReference type="ARBA" id="ARBA00022490"/>
    </source>
</evidence>
<evidence type="ECO:0000256" key="9">
    <source>
        <dbReference type="ARBA" id="ARBA00030128"/>
    </source>
</evidence>
<comment type="function">
    <text evidence="10">Essential for recycling GMP and indirectly, cGMP.</text>
</comment>
<keyword evidence="15" id="KW-1185">Reference proteome</keyword>
<evidence type="ECO:0000313" key="13">
    <source>
        <dbReference type="EMBL" id="UTO56549.1"/>
    </source>
</evidence>
<dbReference type="PANTHER" id="PTHR23117:SF13">
    <property type="entry name" value="GUANYLATE KINASE"/>
    <property type="match status" value="1"/>
</dbReference>
<protein>
    <recommendedName>
        <fullName evidence="3 10">Guanylate kinase</fullName>
        <ecNumber evidence="2 10">2.7.4.8</ecNumber>
    </recommendedName>
    <alternativeName>
        <fullName evidence="9 10">GMP kinase</fullName>
    </alternativeName>
</protein>
<dbReference type="NCBIfam" id="TIGR03263">
    <property type="entry name" value="guanyl_kin"/>
    <property type="match status" value="1"/>
</dbReference>
<evidence type="ECO:0000256" key="7">
    <source>
        <dbReference type="ARBA" id="ARBA00022777"/>
    </source>
</evidence>
<dbReference type="PROSITE" id="PS50052">
    <property type="entry name" value="GUANYLATE_KINASE_2"/>
    <property type="match status" value="1"/>
</dbReference>
<dbReference type="InterPro" id="IPR020590">
    <property type="entry name" value="Guanylate_kinase_CS"/>
</dbReference>
<evidence type="ECO:0000259" key="11">
    <source>
        <dbReference type="PROSITE" id="PS50052"/>
    </source>
</evidence>
<dbReference type="Gene3D" id="3.40.50.300">
    <property type="entry name" value="P-loop containing nucleotide triphosphate hydrolases"/>
    <property type="match status" value="1"/>
</dbReference>
<evidence type="ECO:0000256" key="10">
    <source>
        <dbReference type="HAMAP-Rule" id="MF_00328"/>
    </source>
</evidence>
<organism evidence="12 14">
    <name type="scientific">Neoehrlichia mikurensis</name>
    <dbReference type="NCBI Taxonomy" id="89586"/>
    <lineage>
        <taxon>Bacteria</taxon>
        <taxon>Pseudomonadati</taxon>
        <taxon>Pseudomonadota</taxon>
        <taxon>Alphaproteobacteria</taxon>
        <taxon>Rickettsiales</taxon>
        <taxon>Anaplasmataceae</taxon>
        <taxon>Candidatus Neoehrlichia</taxon>
    </lineage>
</organism>
<dbReference type="FunFam" id="3.30.63.10:FF:000002">
    <property type="entry name" value="Guanylate kinase 1"/>
    <property type="match status" value="1"/>
</dbReference>
<sequence length="217" mass="24803">MQDNIVALELRTEGVMLVISSPSGGGKTTISNLLVNDKSNNTVRSISMTTRAPRSGEVHGRDYFFVSVSEFLELCNSGMMLEYAKVFGNYYGIPSDFVKNHINNGVNVLFTIDWQGAFKLIELMNQYVVSIFILPPSMQELQRRLYNRSGNNIEIENRLGEASFEISHCYKYDYIIVNNNIIDSVNQIQCILKAEKLKTRRQIKLKEFITQSLNIKR</sequence>
<dbReference type="GO" id="GO:0004385">
    <property type="term" value="F:GMP kinase activity"/>
    <property type="evidence" value="ECO:0007669"/>
    <property type="project" value="UniProtKB-UniRule"/>
</dbReference>
<dbReference type="RefSeq" id="WP_246575214.1">
    <property type="nucleotide sequence ID" value="NZ_CP054597.1"/>
</dbReference>
<keyword evidence="7 10" id="KW-0418">Kinase</keyword>
<keyword evidence="5 10" id="KW-0808">Transferase</keyword>
<evidence type="ECO:0000313" key="15">
    <source>
        <dbReference type="Proteomes" id="UP001059985"/>
    </source>
</evidence>
<name>A0A9Q9BVK0_9RICK</name>
<dbReference type="EMBL" id="CP089285">
    <property type="protein sequence ID" value="UTO56549.1"/>
    <property type="molecule type" value="Genomic_DNA"/>
</dbReference>
<keyword evidence="8 10" id="KW-0067">ATP-binding</keyword>
<dbReference type="GO" id="GO:0005829">
    <property type="term" value="C:cytosol"/>
    <property type="evidence" value="ECO:0007669"/>
    <property type="project" value="TreeGrafter"/>
</dbReference>
<keyword evidence="6 10" id="KW-0547">Nucleotide-binding</keyword>
<dbReference type="InterPro" id="IPR017665">
    <property type="entry name" value="Guanylate_kinase"/>
</dbReference>
<gene>
    <name evidence="10 12" type="primary">gmk</name>
    <name evidence="13" type="ORF">LUA81_00875</name>
    <name evidence="12" type="ORF">LUA82_00875</name>
</gene>
<dbReference type="HAMAP" id="MF_00328">
    <property type="entry name" value="Guanylate_kinase"/>
    <property type="match status" value="1"/>
</dbReference>
<dbReference type="EC" id="2.7.4.8" evidence="2 10"/>
<reference evidence="12" key="1">
    <citation type="journal article" date="2022" name="Microorganisms">
        <title>Assembly and Comparison of Ca. Neoehrlichia mikurensis Genomes.</title>
        <authorList>
            <person name="Azagi T."/>
            <person name="Dirks R.P."/>
            <person name="Yebra-Pimentel E.S."/>
            <person name="Schaap P.J."/>
            <person name="Koehorst J.J."/>
            <person name="Esser H.J."/>
            <person name="Sprong H."/>
        </authorList>
    </citation>
    <scope>NUCLEOTIDE SEQUENCE</scope>
    <source>
        <strain evidence="13">18-2804</strain>
        <strain evidence="12">18-2837</strain>
    </source>
</reference>
<dbReference type="Gene3D" id="3.30.63.10">
    <property type="entry name" value="Guanylate Kinase phosphate binding domain"/>
    <property type="match status" value="1"/>
</dbReference>
<evidence type="ECO:0000256" key="1">
    <source>
        <dbReference type="ARBA" id="ARBA00005790"/>
    </source>
</evidence>
<comment type="subcellular location">
    <subcellularLocation>
        <location evidence="10">Cytoplasm</location>
    </subcellularLocation>
</comment>
<evidence type="ECO:0000256" key="5">
    <source>
        <dbReference type="ARBA" id="ARBA00022679"/>
    </source>
</evidence>
<comment type="similarity">
    <text evidence="1 10">Belongs to the guanylate kinase family.</text>
</comment>
<dbReference type="PROSITE" id="PS00856">
    <property type="entry name" value="GUANYLATE_KINASE_1"/>
    <property type="match status" value="1"/>
</dbReference>
<dbReference type="SUPFAM" id="SSF52540">
    <property type="entry name" value="P-loop containing nucleoside triphosphate hydrolases"/>
    <property type="match status" value="1"/>
</dbReference>
<dbReference type="AlphaFoldDB" id="A0A9Q9BVK0"/>
<evidence type="ECO:0000256" key="6">
    <source>
        <dbReference type="ARBA" id="ARBA00022741"/>
    </source>
</evidence>
<dbReference type="InterPro" id="IPR008145">
    <property type="entry name" value="GK/Ca_channel_bsu"/>
</dbReference>
<dbReference type="EMBL" id="CP089286">
    <property type="protein sequence ID" value="UTO55628.1"/>
    <property type="molecule type" value="Genomic_DNA"/>
</dbReference>
<dbReference type="GO" id="GO:0005524">
    <property type="term" value="F:ATP binding"/>
    <property type="evidence" value="ECO:0007669"/>
    <property type="project" value="UniProtKB-UniRule"/>
</dbReference>